<dbReference type="RefSeq" id="WP_192834968.1">
    <property type="nucleotide sequence ID" value="NZ_JADAZL010000010.1"/>
</dbReference>
<evidence type="ECO:0000313" key="1">
    <source>
        <dbReference type="EMBL" id="MBE2166162.1"/>
    </source>
</evidence>
<accession>A0ABR9NN73</accession>
<sequence>MSNLVTMLSSIRAEKNYFIEKIEKVNGYSEQEIAINYRENGEKLDLAEEQYFEICGENEHANIFFMYTKDINDIVYEWNENNNTVKRFGTLFEYLIRYRKRLGSYSSQGTIRGDEGPTLFDELTTGRLLLSS</sequence>
<protein>
    <submittedName>
        <fullName evidence="1">Uncharacterized protein</fullName>
    </submittedName>
</protein>
<gene>
    <name evidence="1" type="ORF">IIQ43_16695</name>
</gene>
<dbReference type="Proteomes" id="UP000619170">
    <property type="component" value="Unassembled WGS sequence"/>
</dbReference>
<keyword evidence="2" id="KW-1185">Reference proteome</keyword>
<proteinExistence type="predicted"/>
<name>A0ABR9NN73_9GAMM</name>
<dbReference type="EMBL" id="JADAZL010000010">
    <property type="protein sequence ID" value="MBE2166162.1"/>
    <property type="molecule type" value="Genomic_DNA"/>
</dbReference>
<organism evidence="1 2">
    <name type="scientific">Acinetobacter oleivorans</name>
    <dbReference type="NCBI Taxonomy" id="1148157"/>
    <lineage>
        <taxon>Bacteria</taxon>
        <taxon>Pseudomonadati</taxon>
        <taxon>Pseudomonadota</taxon>
        <taxon>Gammaproteobacteria</taxon>
        <taxon>Moraxellales</taxon>
        <taxon>Moraxellaceae</taxon>
        <taxon>Acinetobacter</taxon>
    </lineage>
</organism>
<evidence type="ECO:0000313" key="2">
    <source>
        <dbReference type="Proteomes" id="UP000619170"/>
    </source>
</evidence>
<reference evidence="2" key="1">
    <citation type="submission" date="2023-07" db="EMBL/GenBank/DDBJ databases">
        <title>Acinetobacter oleivorans assembled AC1583.</title>
        <authorList>
            <person name="Yeo C.C."/>
        </authorList>
    </citation>
    <scope>NUCLEOTIDE SEQUENCE [LARGE SCALE GENOMIC DNA]</scope>
    <source>
        <strain evidence="2">AC1583</strain>
    </source>
</reference>
<comment type="caution">
    <text evidence="1">The sequence shown here is derived from an EMBL/GenBank/DDBJ whole genome shotgun (WGS) entry which is preliminary data.</text>
</comment>